<evidence type="ECO:0000256" key="1">
    <source>
        <dbReference type="SAM" id="MobiDB-lite"/>
    </source>
</evidence>
<feature type="region of interest" description="Disordered" evidence="1">
    <location>
        <begin position="135"/>
        <end position="154"/>
    </location>
</feature>
<keyword evidence="4" id="KW-1185">Reference proteome</keyword>
<dbReference type="EMBL" id="FN653019">
    <property type="protein sequence ID" value="CBY22521.1"/>
    <property type="molecule type" value="Genomic_DNA"/>
</dbReference>
<dbReference type="InterPro" id="IPR001304">
    <property type="entry name" value="C-type_lectin-like"/>
</dbReference>
<dbReference type="AlphaFoldDB" id="E4WZC5"/>
<dbReference type="InterPro" id="IPR016187">
    <property type="entry name" value="CTDL_fold"/>
</dbReference>
<dbReference type="InParanoid" id="E4WZC5"/>
<name>E4WZC5_OIKDI</name>
<evidence type="ECO:0000259" key="2">
    <source>
        <dbReference type="Pfam" id="PF00059"/>
    </source>
</evidence>
<reference evidence="3" key="1">
    <citation type="journal article" date="2010" name="Science">
        <title>Plasticity of animal genome architecture unmasked by rapid evolution of a pelagic tunicate.</title>
        <authorList>
            <person name="Denoeud F."/>
            <person name="Henriet S."/>
            <person name="Mungpakdee S."/>
            <person name="Aury J.M."/>
            <person name="Da Silva C."/>
            <person name="Brinkmann H."/>
            <person name="Mikhaleva J."/>
            <person name="Olsen L.C."/>
            <person name="Jubin C."/>
            <person name="Canestro C."/>
            <person name="Bouquet J.M."/>
            <person name="Danks G."/>
            <person name="Poulain J."/>
            <person name="Campsteijn C."/>
            <person name="Adamski M."/>
            <person name="Cross I."/>
            <person name="Yadetie F."/>
            <person name="Muffato M."/>
            <person name="Louis A."/>
            <person name="Butcher S."/>
            <person name="Tsagkogeorga G."/>
            <person name="Konrad A."/>
            <person name="Singh S."/>
            <person name="Jensen M.F."/>
            <person name="Cong E.H."/>
            <person name="Eikeseth-Otteraa H."/>
            <person name="Noel B."/>
            <person name="Anthouard V."/>
            <person name="Porcel B.M."/>
            <person name="Kachouri-Lafond R."/>
            <person name="Nishino A."/>
            <person name="Ugolini M."/>
            <person name="Chourrout P."/>
            <person name="Nishida H."/>
            <person name="Aasland R."/>
            <person name="Huzurbazar S."/>
            <person name="Westhof E."/>
            <person name="Delsuc F."/>
            <person name="Lehrach H."/>
            <person name="Reinhardt R."/>
            <person name="Weissenbach J."/>
            <person name="Roy S.W."/>
            <person name="Artiguenave F."/>
            <person name="Postlethwait J.H."/>
            <person name="Manak J.R."/>
            <person name="Thompson E.M."/>
            <person name="Jaillon O."/>
            <person name="Du Pasquier L."/>
            <person name="Boudinot P."/>
            <person name="Liberles D.A."/>
            <person name="Volff J.N."/>
            <person name="Philippe H."/>
            <person name="Lenhard B."/>
            <person name="Roest Crollius H."/>
            <person name="Wincker P."/>
            <person name="Chourrout D."/>
        </authorList>
    </citation>
    <scope>NUCLEOTIDE SEQUENCE [LARGE SCALE GENOMIC DNA]</scope>
</reference>
<dbReference type="SUPFAM" id="SSF56436">
    <property type="entry name" value="C-type lectin-like"/>
    <property type="match status" value="1"/>
</dbReference>
<dbReference type="InterPro" id="IPR016186">
    <property type="entry name" value="C-type_lectin-like/link_sf"/>
</dbReference>
<sequence>MKIIFGLFILVWSRKHTTKTIQVRCLRKVSKPQNPSDVELWRCDQNCPRKKGDCREFYYVEDYLGLIKRKFCKLWVKNERRKRKKKQDKENASVSYSAEYSSVDLDDMDSSLSNELSLDSESSTSYSSVSSMSVSKSLSSSNTGETSRNTESSKIPELTTATFKTFRIPISEAIDIISLSFGNFHIHKLIYKQLSWDKALERCQIIGGKLPYFDTNEDLKIFKDRLYGEKKIYWKDSLENDRHHIWLGYRRYPKSQNQMLNTYTKEPAKIQPYQNQSGQRCAAYNPTFISTSYFDFYCGSFERRATKDVYLTLCLIPDKTSSRYNYG</sequence>
<gene>
    <name evidence="3" type="ORF">GSOID_T00013280001</name>
</gene>
<dbReference type="Pfam" id="PF00059">
    <property type="entry name" value="Lectin_C"/>
    <property type="match status" value="1"/>
</dbReference>
<feature type="compositionally biased region" description="Polar residues" evidence="1">
    <location>
        <begin position="144"/>
        <end position="154"/>
    </location>
</feature>
<dbReference type="Gene3D" id="3.10.100.10">
    <property type="entry name" value="Mannose-Binding Protein A, subunit A"/>
    <property type="match status" value="1"/>
</dbReference>
<accession>E4WZC5</accession>
<dbReference type="CDD" id="cd00037">
    <property type="entry name" value="CLECT"/>
    <property type="match status" value="1"/>
</dbReference>
<protein>
    <recommendedName>
        <fullName evidence="2">C-type lectin domain-containing protein</fullName>
    </recommendedName>
</protein>
<dbReference type="Proteomes" id="UP000001307">
    <property type="component" value="Unassembled WGS sequence"/>
</dbReference>
<dbReference type="OrthoDB" id="10436028at2759"/>
<evidence type="ECO:0000313" key="3">
    <source>
        <dbReference type="EMBL" id="CBY22521.1"/>
    </source>
</evidence>
<organism evidence="3">
    <name type="scientific">Oikopleura dioica</name>
    <name type="common">Tunicate</name>
    <dbReference type="NCBI Taxonomy" id="34765"/>
    <lineage>
        <taxon>Eukaryota</taxon>
        <taxon>Metazoa</taxon>
        <taxon>Chordata</taxon>
        <taxon>Tunicata</taxon>
        <taxon>Appendicularia</taxon>
        <taxon>Copelata</taxon>
        <taxon>Oikopleuridae</taxon>
        <taxon>Oikopleura</taxon>
    </lineage>
</organism>
<feature type="domain" description="C-type lectin" evidence="2">
    <location>
        <begin position="193"/>
        <end position="284"/>
    </location>
</feature>
<proteinExistence type="predicted"/>
<evidence type="ECO:0000313" key="4">
    <source>
        <dbReference type="Proteomes" id="UP000001307"/>
    </source>
</evidence>